<organism evidence="3 4">
    <name type="scientific">Carbonactinospora thermoautotrophica</name>
    <dbReference type="NCBI Taxonomy" id="1469144"/>
    <lineage>
        <taxon>Bacteria</taxon>
        <taxon>Bacillati</taxon>
        <taxon>Actinomycetota</taxon>
        <taxon>Actinomycetes</taxon>
        <taxon>Kitasatosporales</taxon>
        <taxon>Carbonactinosporaceae</taxon>
        <taxon>Carbonactinospora</taxon>
    </lineage>
</organism>
<dbReference type="PANTHER" id="PTHR30007">
    <property type="entry name" value="PHP DOMAIN PROTEIN"/>
    <property type="match status" value="1"/>
</dbReference>
<evidence type="ECO:0000259" key="2">
    <source>
        <dbReference type="Pfam" id="PF13340"/>
    </source>
</evidence>
<accession>A0A132MZ89</accession>
<dbReference type="STRING" id="1469144.LI90_3705"/>
<feature type="compositionally biased region" description="Basic and acidic residues" evidence="1">
    <location>
        <begin position="64"/>
        <end position="82"/>
    </location>
</feature>
<dbReference type="InterPro" id="IPR025161">
    <property type="entry name" value="IS402-like_dom"/>
</dbReference>
<dbReference type="PATRIC" id="fig|1469144.10.peg.3978"/>
<dbReference type="PANTHER" id="PTHR30007:SF0">
    <property type="entry name" value="TRANSPOSASE"/>
    <property type="match status" value="1"/>
</dbReference>
<protein>
    <submittedName>
        <fullName evidence="3">Mobile element protein</fullName>
    </submittedName>
</protein>
<dbReference type="AlphaFoldDB" id="A0A132MZ89"/>
<gene>
    <name evidence="3" type="ORF">LI90_3705</name>
</gene>
<sequence length="111" mass="12350">MTQLSADRPERQTLIAPLLPPRPVRIGTHDLRETVNAILYLARTGIPWRYLPHAFPPPTTAYDDFARGEADGTAERGYDAGKPRPHAPQRHRHPRPAAQVSLDPPAHALRG</sequence>
<reference evidence="4" key="1">
    <citation type="submission" date="2015-04" db="EMBL/GenBank/DDBJ databases">
        <title>Physiological reanalysis, assessment of diazotrophy, and genome sequences of multiple isolates of Streptomyces thermoautotrophicus.</title>
        <authorList>
            <person name="MacKellar D.C."/>
            <person name="Lieber L."/>
            <person name="Norman J."/>
            <person name="Bolger A."/>
            <person name="Tobin C."/>
            <person name="Murray J.W."/>
            <person name="Chang R."/>
            <person name="Ford T."/>
            <person name="Nguyen P.Q."/>
            <person name="Woodward J."/>
            <person name="Permingeat H."/>
            <person name="Joshi N.S."/>
            <person name="Silver P.A."/>
            <person name="Usadel B."/>
            <person name="Rutherford A.W."/>
            <person name="Friesen M."/>
            <person name="Prell J."/>
        </authorList>
    </citation>
    <scope>NUCLEOTIDE SEQUENCE [LARGE SCALE GENOMIC DNA]</scope>
    <source>
        <strain evidence="4">H1</strain>
    </source>
</reference>
<feature type="compositionally biased region" description="Basic residues" evidence="1">
    <location>
        <begin position="83"/>
        <end position="95"/>
    </location>
</feature>
<evidence type="ECO:0000313" key="3">
    <source>
        <dbReference type="EMBL" id="KWX02662.1"/>
    </source>
</evidence>
<feature type="domain" description="Insertion element IS402-like" evidence="2">
    <location>
        <begin position="14"/>
        <end position="76"/>
    </location>
</feature>
<feature type="region of interest" description="Disordered" evidence="1">
    <location>
        <begin position="62"/>
        <end position="111"/>
    </location>
</feature>
<evidence type="ECO:0000313" key="4">
    <source>
        <dbReference type="Proteomes" id="UP000070188"/>
    </source>
</evidence>
<dbReference type="EMBL" id="LAXD01000001">
    <property type="protein sequence ID" value="KWX02662.1"/>
    <property type="molecule type" value="Genomic_DNA"/>
</dbReference>
<keyword evidence="4" id="KW-1185">Reference proteome</keyword>
<dbReference type="Proteomes" id="UP000070188">
    <property type="component" value="Unassembled WGS sequence"/>
</dbReference>
<dbReference type="Pfam" id="PF13340">
    <property type="entry name" value="DUF4096"/>
    <property type="match status" value="1"/>
</dbReference>
<comment type="caution">
    <text evidence="3">The sequence shown here is derived from an EMBL/GenBank/DDBJ whole genome shotgun (WGS) entry which is preliminary data.</text>
</comment>
<proteinExistence type="predicted"/>
<name>A0A132MZ89_9ACTN</name>
<evidence type="ECO:0000256" key="1">
    <source>
        <dbReference type="SAM" id="MobiDB-lite"/>
    </source>
</evidence>